<feature type="transmembrane region" description="Helical" evidence="10">
    <location>
        <begin position="338"/>
        <end position="364"/>
    </location>
</feature>
<evidence type="ECO:0008006" key="15">
    <source>
        <dbReference type="Google" id="ProtNLM"/>
    </source>
</evidence>
<dbReference type="InterPro" id="IPR003855">
    <property type="entry name" value="K+_transporter"/>
</dbReference>
<keyword evidence="7 10" id="KW-1133">Transmembrane helix</keyword>
<dbReference type="PANTHER" id="PTHR30540">
    <property type="entry name" value="OSMOTIC STRESS POTASSIUM TRANSPORTER"/>
    <property type="match status" value="1"/>
</dbReference>
<gene>
    <name evidence="13" type="primary">A08p005040.1_BraROA</name>
    <name evidence="13" type="ORF">IGI04_029634</name>
</gene>
<keyword evidence="5 10" id="KW-0812">Transmembrane</keyword>
<proteinExistence type="inferred from homology"/>
<evidence type="ECO:0000256" key="6">
    <source>
        <dbReference type="ARBA" id="ARBA00022958"/>
    </source>
</evidence>
<feature type="non-terminal residue" evidence="13">
    <location>
        <position position="1"/>
    </location>
</feature>
<feature type="transmembrane region" description="Helical" evidence="10">
    <location>
        <begin position="108"/>
        <end position="129"/>
    </location>
</feature>
<feature type="transmembrane region" description="Helical" evidence="10">
    <location>
        <begin position="265"/>
        <end position="286"/>
    </location>
</feature>
<feature type="domain" description="K+ potassium transporter integral membrane" evidence="11">
    <location>
        <begin position="382"/>
        <end position="476"/>
    </location>
</feature>
<evidence type="ECO:0000313" key="13">
    <source>
        <dbReference type="EMBL" id="KAG5388093.1"/>
    </source>
</evidence>
<protein>
    <recommendedName>
        <fullName evidence="15">Potassium transporter</fullName>
    </recommendedName>
</protein>
<name>A0ABQ7LR68_BRACM</name>
<feature type="transmembrane region" description="Helical" evidence="10">
    <location>
        <begin position="198"/>
        <end position="216"/>
    </location>
</feature>
<feature type="transmembrane region" description="Helical" evidence="10">
    <location>
        <begin position="236"/>
        <end position="253"/>
    </location>
</feature>
<feature type="transmembrane region" description="Helical" evidence="10">
    <location>
        <begin position="437"/>
        <end position="454"/>
    </location>
</feature>
<comment type="caution">
    <text evidence="13">The sequence shown here is derived from an EMBL/GenBank/DDBJ whole genome shotgun (WGS) entry which is preliminary data.</text>
</comment>
<feature type="transmembrane region" description="Helical" evidence="10">
    <location>
        <begin position="66"/>
        <end position="84"/>
    </location>
</feature>
<dbReference type="Pfam" id="PF02705">
    <property type="entry name" value="K_trans"/>
    <property type="match status" value="2"/>
</dbReference>
<dbReference type="InterPro" id="IPR053952">
    <property type="entry name" value="K_trans_C"/>
</dbReference>
<keyword evidence="8" id="KW-0406">Ion transport</keyword>
<keyword evidence="14" id="KW-1185">Reference proteome</keyword>
<evidence type="ECO:0000256" key="8">
    <source>
        <dbReference type="ARBA" id="ARBA00023065"/>
    </source>
</evidence>
<keyword evidence="6" id="KW-0630">Potassium</keyword>
<evidence type="ECO:0000256" key="4">
    <source>
        <dbReference type="ARBA" id="ARBA00022538"/>
    </source>
</evidence>
<keyword evidence="3" id="KW-0813">Transport</keyword>
<accession>A0ABQ7LR68</accession>
<keyword evidence="4" id="KW-0633">Potassium transport</keyword>
<evidence type="ECO:0000256" key="1">
    <source>
        <dbReference type="ARBA" id="ARBA00004651"/>
    </source>
</evidence>
<evidence type="ECO:0000256" key="10">
    <source>
        <dbReference type="SAM" id="Phobius"/>
    </source>
</evidence>
<evidence type="ECO:0000256" key="5">
    <source>
        <dbReference type="ARBA" id="ARBA00022692"/>
    </source>
</evidence>
<dbReference type="Proteomes" id="UP000823674">
    <property type="component" value="Chromosome A08"/>
</dbReference>
<feature type="transmembrane region" description="Helical" evidence="10">
    <location>
        <begin position="313"/>
        <end position="331"/>
    </location>
</feature>
<dbReference type="PANTHER" id="PTHR30540:SF129">
    <property type="entry name" value="POTASSIUM TRANSPORTER"/>
    <property type="match status" value="1"/>
</dbReference>
<reference evidence="13 14" key="1">
    <citation type="submission" date="2021-03" db="EMBL/GenBank/DDBJ databases">
        <authorList>
            <person name="King G.J."/>
            <person name="Bancroft I."/>
            <person name="Baten A."/>
            <person name="Bloomfield J."/>
            <person name="Borpatragohain P."/>
            <person name="He Z."/>
            <person name="Irish N."/>
            <person name="Irwin J."/>
            <person name="Liu K."/>
            <person name="Mauleon R.P."/>
            <person name="Moore J."/>
            <person name="Morris R."/>
            <person name="Ostergaard L."/>
            <person name="Wang B."/>
            <person name="Wells R."/>
        </authorList>
    </citation>
    <scope>NUCLEOTIDE SEQUENCE [LARGE SCALE GENOMIC DNA]</scope>
    <source>
        <strain evidence="13">R-o-18</strain>
        <tissue evidence="13">Leaf</tissue>
    </source>
</reference>
<keyword evidence="9 10" id="KW-0472">Membrane</keyword>
<evidence type="ECO:0000256" key="3">
    <source>
        <dbReference type="ARBA" id="ARBA00022448"/>
    </source>
</evidence>
<dbReference type="EMBL" id="JADBGQ010000007">
    <property type="protein sequence ID" value="KAG5388093.1"/>
    <property type="molecule type" value="Genomic_DNA"/>
</dbReference>
<feature type="transmembrane region" description="Helical" evidence="10">
    <location>
        <begin position="514"/>
        <end position="532"/>
    </location>
</feature>
<feature type="transmembrane region" description="Helical" evidence="10">
    <location>
        <begin position="384"/>
        <end position="404"/>
    </location>
</feature>
<dbReference type="InterPro" id="IPR053951">
    <property type="entry name" value="K_trans_N"/>
</dbReference>
<evidence type="ECO:0000259" key="12">
    <source>
        <dbReference type="Pfam" id="PF22776"/>
    </source>
</evidence>
<evidence type="ECO:0000256" key="9">
    <source>
        <dbReference type="ARBA" id="ARBA00023136"/>
    </source>
</evidence>
<feature type="domain" description="K+ potassium transporter integral membrane" evidence="11">
    <location>
        <begin position="74"/>
        <end position="381"/>
    </location>
</feature>
<comment type="similarity">
    <text evidence="2">Belongs to the HAK/KUP transporter (TC 2.A.72.3) family.</text>
</comment>
<evidence type="ECO:0000259" key="11">
    <source>
        <dbReference type="Pfam" id="PF02705"/>
    </source>
</evidence>
<dbReference type="Pfam" id="PF22776">
    <property type="entry name" value="K_trans_C"/>
    <property type="match status" value="1"/>
</dbReference>
<feature type="transmembrane region" description="Helical" evidence="10">
    <location>
        <begin position="409"/>
        <end position="431"/>
    </location>
</feature>
<feature type="transmembrane region" description="Helical" evidence="10">
    <location>
        <begin position="474"/>
        <end position="494"/>
    </location>
</feature>
<organism evidence="13 14">
    <name type="scientific">Brassica rapa subsp. trilocularis</name>
    <dbReference type="NCBI Taxonomy" id="1813537"/>
    <lineage>
        <taxon>Eukaryota</taxon>
        <taxon>Viridiplantae</taxon>
        <taxon>Streptophyta</taxon>
        <taxon>Embryophyta</taxon>
        <taxon>Tracheophyta</taxon>
        <taxon>Spermatophyta</taxon>
        <taxon>Magnoliopsida</taxon>
        <taxon>eudicotyledons</taxon>
        <taxon>Gunneridae</taxon>
        <taxon>Pentapetalae</taxon>
        <taxon>rosids</taxon>
        <taxon>malvids</taxon>
        <taxon>Brassicales</taxon>
        <taxon>Brassicaceae</taxon>
        <taxon>Brassiceae</taxon>
        <taxon>Brassica</taxon>
    </lineage>
</organism>
<evidence type="ECO:0000313" key="14">
    <source>
        <dbReference type="Proteomes" id="UP000823674"/>
    </source>
</evidence>
<sequence>LCLKILGNFKLSLAVSGQRKMAEIGEREETIEGRNVGAMWDLEQKLDQPMDEEAHKLKNMQKEKGLSTLMLLRLAFQSLGIVYGDLGTSPLYVFYNTFPDGINDTEDVIGALSLIIYSLLLIPLIKYVFIVCKANDNGQGGTLAIYSLLCRNGRLKLIPDQQRSDQELTTYGRTFLPEGSMAAKTMNWLEKKDSRKRALLIIVLVGTCMTIGDGIFTPAMSVLSATGGIKVNNPQMSSDTVVIVAVLILVGLFSMQQYGTDKVAWLFAPIVFIWLLFIGGTGLYNICIYDTSVLKAFSPTYVYMYFRRRGRDGWVSLGGILLSITGTEALYDDIAYFPLLAIQLAFTLFVFPCLLLAYCGQAAYLVKNKDNYANAFYESIPGTAVAVVMLVTTVLMVLLMLLVWRCNWFLILVFTVLSLMVEGAYFSAVLLKVNQGGWLPLVIAAVLLVVMLVWNYVKIKRYEFQVHSKVSMSWIISLGPSLGLVRVPGIGIVYSELASGVPHIFSHVITNLPAIHSVVVFVCVKYLPVYTVPEEERFLVKRIGSKTFRMFRCVARYGYKDLQKKDDDFENKLFNNLFSFIQMERMMEPVSNSSNSSSASICSQPHQSREVLINNNDMDMFSSMVDYTVSTLDTIIPLDIPINAASYYPDRAVGEEETNELEFLKSGRDSGVVHIQGNTVVKARRNSSLPKKIAINYVYAFLKKICRGNNVIFNVPHESLLNVGQVFYV</sequence>
<feature type="domain" description="K+ potassium transporter C-terminal" evidence="12">
    <location>
        <begin position="488"/>
        <end position="726"/>
    </location>
</feature>
<comment type="subcellular location">
    <subcellularLocation>
        <location evidence="1">Cell membrane</location>
        <topology evidence="1">Multi-pass membrane protein</topology>
    </subcellularLocation>
</comment>
<evidence type="ECO:0000256" key="7">
    <source>
        <dbReference type="ARBA" id="ARBA00022989"/>
    </source>
</evidence>
<evidence type="ECO:0000256" key="2">
    <source>
        <dbReference type="ARBA" id="ARBA00008440"/>
    </source>
</evidence>